<dbReference type="GO" id="GO:0015288">
    <property type="term" value="F:porin activity"/>
    <property type="evidence" value="ECO:0007669"/>
    <property type="project" value="TreeGrafter"/>
</dbReference>
<dbReference type="Pfam" id="PF02321">
    <property type="entry name" value="OEP"/>
    <property type="match status" value="2"/>
</dbReference>
<dbReference type="KEGG" id="tsa:AciPR4_1904"/>
<evidence type="ECO:0000313" key="9">
    <source>
        <dbReference type="Proteomes" id="UP000006844"/>
    </source>
</evidence>
<keyword evidence="5" id="KW-0812">Transmembrane</keyword>
<keyword evidence="4" id="KW-1134">Transmembrane beta strand</keyword>
<evidence type="ECO:0000256" key="1">
    <source>
        <dbReference type="ARBA" id="ARBA00004442"/>
    </source>
</evidence>
<dbReference type="InterPro" id="IPR003423">
    <property type="entry name" value="OMP_efflux"/>
</dbReference>
<dbReference type="GO" id="GO:0015562">
    <property type="term" value="F:efflux transmembrane transporter activity"/>
    <property type="evidence" value="ECO:0007669"/>
    <property type="project" value="InterPro"/>
</dbReference>
<proteinExistence type="inferred from homology"/>
<dbReference type="GO" id="GO:0009279">
    <property type="term" value="C:cell outer membrane"/>
    <property type="evidence" value="ECO:0007669"/>
    <property type="project" value="UniProtKB-SubCell"/>
</dbReference>
<dbReference type="InterPro" id="IPR051906">
    <property type="entry name" value="TolC-like"/>
</dbReference>
<dbReference type="SUPFAM" id="SSF56954">
    <property type="entry name" value="Outer membrane efflux proteins (OEP)"/>
    <property type="match status" value="1"/>
</dbReference>
<dbReference type="InterPro" id="IPR028351">
    <property type="entry name" value="CyaE"/>
</dbReference>
<evidence type="ECO:0000256" key="3">
    <source>
        <dbReference type="ARBA" id="ARBA00022448"/>
    </source>
</evidence>
<dbReference type="AlphaFoldDB" id="E8V5V1"/>
<dbReference type="Gene3D" id="1.20.1600.10">
    <property type="entry name" value="Outer membrane efflux proteins (OEP)"/>
    <property type="match status" value="1"/>
</dbReference>
<dbReference type="GO" id="GO:1990281">
    <property type="term" value="C:efflux pump complex"/>
    <property type="evidence" value="ECO:0007669"/>
    <property type="project" value="TreeGrafter"/>
</dbReference>
<keyword evidence="6" id="KW-0472">Membrane</keyword>
<evidence type="ECO:0000313" key="8">
    <source>
        <dbReference type="EMBL" id="ADV82710.1"/>
    </source>
</evidence>
<dbReference type="PANTHER" id="PTHR30026">
    <property type="entry name" value="OUTER MEMBRANE PROTEIN TOLC"/>
    <property type="match status" value="1"/>
</dbReference>
<evidence type="ECO:0000256" key="6">
    <source>
        <dbReference type="ARBA" id="ARBA00023136"/>
    </source>
</evidence>
<accession>E8V5V1</accession>
<evidence type="ECO:0000256" key="7">
    <source>
        <dbReference type="ARBA" id="ARBA00023237"/>
    </source>
</evidence>
<keyword evidence="3" id="KW-0813">Transport</keyword>
<dbReference type="eggNOG" id="COG1538">
    <property type="taxonomic scope" value="Bacteria"/>
</dbReference>
<organism evidence="8 9">
    <name type="scientific">Terriglobus saanensis (strain ATCC BAA-1853 / DSM 23119 / SP1PR4)</name>
    <dbReference type="NCBI Taxonomy" id="401053"/>
    <lineage>
        <taxon>Bacteria</taxon>
        <taxon>Pseudomonadati</taxon>
        <taxon>Acidobacteriota</taxon>
        <taxon>Terriglobia</taxon>
        <taxon>Terriglobales</taxon>
        <taxon>Acidobacteriaceae</taxon>
        <taxon>Terriglobus</taxon>
    </lineage>
</organism>
<keyword evidence="9" id="KW-1185">Reference proteome</keyword>
<protein>
    <submittedName>
        <fullName evidence="8">Outer membrane efflux protein</fullName>
    </submittedName>
</protein>
<dbReference type="PIRSF" id="PIRSF001892">
    <property type="entry name" value="CyaE"/>
    <property type="match status" value="1"/>
</dbReference>
<sequence>MRLPSAYLSKDGLRACLGLFGVLSFAGTILAQDLPNRPDRPWLTGAESTVSRQAEQSKREELALAQEKKYTLPELIDFAEAHSPETREAWQAARQRMAALHIAQSALYPALDVGFTALTNRNGVLLYDTFVIQQLGIGEVAVKMNYTLFDANGRVDQVAQQHNLLRAASFSFNDAHRQLLYSVMHAYYLLLDAKGQRIAAESNLTSAQAVSDATQARFDNGLATLPDLSEAKSTAAQANYELQLRIGNERKATGYLATLVTAPADTSFDVQSIDELTIPTTLSADGHELIEVALKERPDLLRQFSVIDAAKSGVREARSRYYPTVNFSGSLGELRAWGLQSAQPGAYATGRVYDAELTLNWNVFDGNRRRSQVREAEAAQKREEETLRGLRDRIESEVWQAFVDADTAFRQRDAASALLRASQDSYEQSLESYKYGVRNIVDVLTAQRQLAAARFEDVSSRVAVLDSLAQVSYRTGELLRTREVPKP</sequence>
<evidence type="ECO:0000256" key="4">
    <source>
        <dbReference type="ARBA" id="ARBA00022452"/>
    </source>
</evidence>
<dbReference type="EMBL" id="CP002467">
    <property type="protein sequence ID" value="ADV82710.1"/>
    <property type="molecule type" value="Genomic_DNA"/>
</dbReference>
<keyword evidence="7" id="KW-0998">Cell outer membrane</keyword>
<comment type="subcellular location">
    <subcellularLocation>
        <location evidence="1">Cell outer membrane</location>
    </subcellularLocation>
</comment>
<name>E8V5V1_TERSS</name>
<dbReference type="PANTHER" id="PTHR30026:SF20">
    <property type="entry name" value="OUTER MEMBRANE PROTEIN TOLC"/>
    <property type="match status" value="1"/>
</dbReference>
<dbReference type="STRING" id="401053.AciPR4_1904"/>
<comment type="similarity">
    <text evidence="2">Belongs to the outer membrane factor (OMF) (TC 1.B.17) family.</text>
</comment>
<evidence type="ECO:0000256" key="5">
    <source>
        <dbReference type="ARBA" id="ARBA00022692"/>
    </source>
</evidence>
<dbReference type="Proteomes" id="UP000006844">
    <property type="component" value="Chromosome"/>
</dbReference>
<dbReference type="HOGENOM" id="CLU_012817_10_2_0"/>
<reference evidence="8 9" key="1">
    <citation type="journal article" date="2012" name="Stand. Genomic Sci.">
        <title>Complete genome sequence of Terriglobus saanensis type strain SP1PR4(T), an Acidobacteria from tundra soil.</title>
        <authorList>
            <person name="Rawat S.R."/>
            <person name="Mannisto M.K."/>
            <person name="Starovoytov V."/>
            <person name="Goodwin L."/>
            <person name="Nolan M."/>
            <person name="Hauser L."/>
            <person name="Land M."/>
            <person name="Davenport K.W."/>
            <person name="Woyke T."/>
            <person name="Haggblom M.M."/>
        </authorList>
    </citation>
    <scope>NUCLEOTIDE SEQUENCE</scope>
    <source>
        <strain evidence="9">ATCC BAA-1853 / DSM 23119 / SP1PR4</strain>
    </source>
</reference>
<evidence type="ECO:0000256" key="2">
    <source>
        <dbReference type="ARBA" id="ARBA00007613"/>
    </source>
</evidence>
<gene>
    <name evidence="8" type="ordered locus">AciPR4_1904</name>
</gene>
<dbReference type="OrthoDB" id="5296315at2"/>